<organism evidence="1 2">
    <name type="scientific">Sporolactobacillus terrae</name>
    <dbReference type="NCBI Taxonomy" id="269673"/>
    <lineage>
        <taxon>Bacteria</taxon>
        <taxon>Bacillati</taxon>
        <taxon>Bacillota</taxon>
        <taxon>Bacilli</taxon>
        <taxon>Bacillales</taxon>
        <taxon>Sporolactobacillaceae</taxon>
        <taxon>Sporolactobacillus</taxon>
    </lineage>
</organism>
<accession>A0A5K7WZU5</accession>
<dbReference type="EMBL" id="AP021853">
    <property type="protein sequence ID" value="BBN99802.1"/>
    <property type="molecule type" value="Genomic_DNA"/>
</dbReference>
<evidence type="ECO:0000313" key="2">
    <source>
        <dbReference type="Proteomes" id="UP000326951"/>
    </source>
</evidence>
<protein>
    <submittedName>
        <fullName evidence="1">Uncharacterized protein</fullName>
    </submittedName>
</protein>
<reference evidence="1 2" key="1">
    <citation type="submission" date="2019-09" db="EMBL/GenBank/DDBJ databases">
        <title>Complete genome sequence of Sporolactobacillus terrae 70-3.</title>
        <authorList>
            <person name="Tanaka N."/>
            <person name="Shiwa Y."/>
            <person name="Fujita N."/>
            <person name="Tanasupawat S."/>
        </authorList>
    </citation>
    <scope>NUCLEOTIDE SEQUENCE [LARGE SCALE GENOMIC DNA]</scope>
    <source>
        <strain evidence="1 2">70-3</strain>
    </source>
</reference>
<gene>
    <name evidence="1" type="ORF">St703_25070</name>
</gene>
<dbReference type="Proteomes" id="UP000326951">
    <property type="component" value="Chromosome"/>
</dbReference>
<dbReference type="AlphaFoldDB" id="A0A5K7WZU5"/>
<proteinExistence type="predicted"/>
<name>A0A5K7WZU5_9BACL</name>
<sequence length="195" mass="22804">MIHAVQTIVHDRIVAANRFFEAGRFYSSTNAAMGAWSEAAFLYLFLTEGNLSTSRVIPCIQENSNLYREFQTHASIRECRANTDFSSVLHRLREYLRAQEVKAVFDLDPLQERLVEQKNRRYMQLGDPFNLQWQMYGEALGLFFDLDNFVPFEYYHARLPEELQRELRGIGFIPLEKSHLDGLRILSKKMIAMCL</sequence>
<evidence type="ECO:0000313" key="1">
    <source>
        <dbReference type="EMBL" id="BBN99802.1"/>
    </source>
</evidence>